<evidence type="ECO:0000256" key="2">
    <source>
        <dbReference type="ARBA" id="ARBA00022747"/>
    </source>
</evidence>
<keyword evidence="6" id="KW-1185">Reference proteome</keyword>
<feature type="domain" description="Type I restriction modification DNA specificity" evidence="4">
    <location>
        <begin position="211"/>
        <end position="376"/>
    </location>
</feature>
<dbReference type="Gene3D" id="1.10.287.1120">
    <property type="entry name" value="Bipartite methylase S protein"/>
    <property type="match status" value="1"/>
</dbReference>
<evidence type="ECO:0000256" key="3">
    <source>
        <dbReference type="ARBA" id="ARBA00023125"/>
    </source>
</evidence>
<dbReference type="GO" id="GO:0009307">
    <property type="term" value="P:DNA restriction-modification system"/>
    <property type="evidence" value="ECO:0007669"/>
    <property type="project" value="UniProtKB-KW"/>
</dbReference>
<protein>
    <submittedName>
        <fullName evidence="5">Type I restriction enzyme, S subunit</fullName>
    </submittedName>
</protein>
<sequence length="394" mass="43502">MKDQLVPELRFEEFEGEWEQKNARSIFAFSKGKGLSKKDVSDDGSTPCIRYAELYTRYNEVINEVYSFTNINPTELELSKENDVIIPASGEDRHDIAAAACIIKSGIGLSGDINIIRHSQEGPFLAYYLNNAAKSSIAKLAQGTSVVHLYKSQLQELKLNLPTLPEQQKIATFLSLVDRRLAAARRRVEVLEEWKRGVAKSVFSNIDSSAYVSLSGVCKFSRGGTLSKADLVVDGDYPCIHYGELFSKYQAVANVIISSTNSKGGKLIPEGSVVMPTSDVTPVGLATATYIKQSDVYAGGDINILTPNDGIDGTYLSMYLNYDKQSIVKLVTGTTVKHIYISDIKTLKIPFPPLSEQTRIARILTTIDARITAAQKEVAGWEEWKRGLLQKMLV</sequence>
<dbReference type="InterPro" id="IPR052021">
    <property type="entry name" value="Type-I_RS_S_subunit"/>
</dbReference>
<evidence type="ECO:0000256" key="1">
    <source>
        <dbReference type="ARBA" id="ARBA00010923"/>
    </source>
</evidence>
<evidence type="ECO:0000313" key="6">
    <source>
        <dbReference type="Proteomes" id="UP000199021"/>
    </source>
</evidence>
<dbReference type="SUPFAM" id="SSF116734">
    <property type="entry name" value="DNA methylase specificity domain"/>
    <property type="match status" value="2"/>
</dbReference>
<dbReference type="Pfam" id="PF01420">
    <property type="entry name" value="Methylase_S"/>
    <property type="match status" value="2"/>
</dbReference>
<dbReference type="PANTHER" id="PTHR30408:SF12">
    <property type="entry name" value="TYPE I RESTRICTION ENZYME MJAVIII SPECIFICITY SUBUNIT"/>
    <property type="match status" value="1"/>
</dbReference>
<organism evidence="5 6">
    <name type="scientific">Neolewinella agarilytica</name>
    <dbReference type="NCBI Taxonomy" id="478744"/>
    <lineage>
        <taxon>Bacteria</taxon>
        <taxon>Pseudomonadati</taxon>
        <taxon>Bacteroidota</taxon>
        <taxon>Saprospiria</taxon>
        <taxon>Saprospirales</taxon>
        <taxon>Lewinellaceae</taxon>
        <taxon>Neolewinella</taxon>
    </lineage>
</organism>
<feature type="domain" description="Type I restriction modification DNA specificity" evidence="4">
    <location>
        <begin position="17"/>
        <end position="187"/>
    </location>
</feature>
<keyword evidence="2" id="KW-0680">Restriction system</keyword>
<dbReference type="InterPro" id="IPR044946">
    <property type="entry name" value="Restrct_endonuc_typeI_TRD_sf"/>
</dbReference>
<dbReference type="InterPro" id="IPR000055">
    <property type="entry name" value="Restrct_endonuc_typeI_TRD"/>
</dbReference>
<dbReference type="EMBL" id="FOFB01000001">
    <property type="protein sequence ID" value="SEP67158.1"/>
    <property type="molecule type" value="Genomic_DNA"/>
</dbReference>
<dbReference type="Proteomes" id="UP000199021">
    <property type="component" value="Unassembled WGS sequence"/>
</dbReference>
<comment type="similarity">
    <text evidence="1">Belongs to the type-I restriction system S methylase family.</text>
</comment>
<dbReference type="InParanoid" id="A0A1H8ZTS3"/>
<accession>A0A1H8ZTS3</accession>
<reference evidence="6" key="1">
    <citation type="submission" date="2016-10" db="EMBL/GenBank/DDBJ databases">
        <authorList>
            <person name="Varghese N."/>
            <person name="Submissions S."/>
        </authorList>
    </citation>
    <scope>NUCLEOTIDE SEQUENCE [LARGE SCALE GENOMIC DNA]</scope>
    <source>
        <strain evidence="6">DSM 24740</strain>
    </source>
</reference>
<dbReference type="Gene3D" id="3.90.220.20">
    <property type="entry name" value="DNA methylase specificity domains"/>
    <property type="match status" value="2"/>
</dbReference>
<proteinExistence type="inferred from homology"/>
<dbReference type="GO" id="GO:0003677">
    <property type="term" value="F:DNA binding"/>
    <property type="evidence" value="ECO:0007669"/>
    <property type="project" value="UniProtKB-KW"/>
</dbReference>
<name>A0A1H8ZTS3_9BACT</name>
<evidence type="ECO:0000259" key="4">
    <source>
        <dbReference type="Pfam" id="PF01420"/>
    </source>
</evidence>
<evidence type="ECO:0000313" key="5">
    <source>
        <dbReference type="EMBL" id="SEP67158.1"/>
    </source>
</evidence>
<gene>
    <name evidence="5" type="ORF">SAMN05444359_101426</name>
</gene>
<dbReference type="RefSeq" id="WP_175489221.1">
    <property type="nucleotide sequence ID" value="NZ_FOFB01000001.1"/>
</dbReference>
<dbReference type="STRING" id="478744.SAMN05444359_101426"/>
<dbReference type="AlphaFoldDB" id="A0A1H8ZTS3"/>
<keyword evidence="3" id="KW-0238">DNA-binding</keyword>
<dbReference type="PANTHER" id="PTHR30408">
    <property type="entry name" value="TYPE-1 RESTRICTION ENZYME ECOKI SPECIFICITY PROTEIN"/>
    <property type="match status" value="1"/>
</dbReference>